<dbReference type="NCBIfam" id="TIGR04183">
    <property type="entry name" value="Por_Secre_tail"/>
    <property type="match status" value="1"/>
</dbReference>
<organism evidence="1">
    <name type="scientific">bioreactor metagenome</name>
    <dbReference type="NCBI Taxonomy" id="1076179"/>
    <lineage>
        <taxon>unclassified sequences</taxon>
        <taxon>metagenomes</taxon>
        <taxon>ecological metagenomes</taxon>
    </lineage>
</organism>
<protein>
    <recommendedName>
        <fullName evidence="2">Secretion system C-terminal sorting domain-containing protein</fullName>
    </recommendedName>
</protein>
<reference evidence="1" key="1">
    <citation type="submission" date="2019-08" db="EMBL/GenBank/DDBJ databases">
        <authorList>
            <person name="Kucharzyk K."/>
            <person name="Murdoch R.W."/>
            <person name="Higgins S."/>
            <person name="Loffler F."/>
        </authorList>
    </citation>
    <scope>NUCLEOTIDE SEQUENCE</scope>
</reference>
<name>A0A644UAT0_9ZZZZ</name>
<sequence>MYSVSETTDHNFILCGFKETFQGSSFYNAQLLKIGGQGNILQERVLESDSIVSTFATIRNTISGDDPGFYLTGRKDSVSGDDVFHLLKLWKIDENLNFVNEFSLNFADSLVNFPQQFINLNDSIIYILSSYVRPPATRRDFSIVKFNLSDLAVCSYFPSVNAPRIFSNVVFDTINQQMKILISGPSLKEKGFLRNLTFDMNLNYISEFEPDFNFPSLIYRMVNYNNNSYIILGNNSKPSGEICLSNLIYNNNNELIDSISLYCSADTLTYPGSGTGILVSSCGIWSIGIYNFNPNTFWPQDPTWIQLSKLNNDFELTDQFYYGGDGTYIPYDIIPTSDGGMLITGDYYNPNSAPMVYQRDPFVLKLNSEGLIVNVDNHEEPIAQEALVLPNPGREFLQVKLAVQHKSAHFQLFDLGGRLVLETDLSRDIKQIGTAQLGSGAYIYRITASNRVIGSGKWVKE</sequence>
<proteinExistence type="predicted"/>
<gene>
    <name evidence="1" type="ORF">SDC9_21922</name>
</gene>
<comment type="caution">
    <text evidence="1">The sequence shown here is derived from an EMBL/GenBank/DDBJ whole genome shotgun (WGS) entry which is preliminary data.</text>
</comment>
<dbReference type="AlphaFoldDB" id="A0A644UAT0"/>
<evidence type="ECO:0008006" key="2">
    <source>
        <dbReference type="Google" id="ProtNLM"/>
    </source>
</evidence>
<evidence type="ECO:0000313" key="1">
    <source>
        <dbReference type="EMBL" id="MPL76077.1"/>
    </source>
</evidence>
<dbReference type="EMBL" id="VSSQ01000094">
    <property type="protein sequence ID" value="MPL76077.1"/>
    <property type="molecule type" value="Genomic_DNA"/>
</dbReference>
<dbReference type="InterPro" id="IPR026444">
    <property type="entry name" value="Secre_tail"/>
</dbReference>
<accession>A0A644UAT0</accession>